<dbReference type="RefSeq" id="WP_259260157.1">
    <property type="nucleotide sequence ID" value="NZ_JANUEK010000003.1"/>
</dbReference>
<evidence type="ECO:0000313" key="1">
    <source>
        <dbReference type="EMBL" id="MCS4279402.1"/>
    </source>
</evidence>
<gene>
    <name evidence="1" type="ORF">M2412_001378</name>
</gene>
<proteinExistence type="predicted"/>
<name>A0AAW5PGX2_9GAMM</name>
<sequence length="58" mass="6328">MIATTHIDLPIALAELQPLQLEGLVSCPHLAAMGVDLADAFCFRVPQVPFRVVSERLL</sequence>
<dbReference type="EMBL" id="JANUEK010000003">
    <property type="protein sequence ID" value="MCS4279402.1"/>
    <property type="molecule type" value="Genomic_DNA"/>
</dbReference>
<comment type="caution">
    <text evidence="1">The sequence shown here is derived from an EMBL/GenBank/DDBJ whole genome shotgun (WGS) entry which is preliminary data.</text>
</comment>
<accession>A0AAW5PGX2</accession>
<evidence type="ECO:0000313" key="2">
    <source>
        <dbReference type="Proteomes" id="UP001320691"/>
    </source>
</evidence>
<dbReference type="Proteomes" id="UP001320691">
    <property type="component" value="Unassembled WGS sequence"/>
</dbReference>
<protein>
    <submittedName>
        <fullName evidence="1">Uncharacterized protein</fullName>
    </submittedName>
</protein>
<reference evidence="1" key="1">
    <citation type="submission" date="2022-08" db="EMBL/GenBank/DDBJ databases">
        <title>Genomic analyses of the natural microbiome of Caenorhabditis elegans.</title>
        <authorList>
            <person name="Samuel B."/>
        </authorList>
    </citation>
    <scope>NUCLEOTIDE SEQUENCE</scope>
    <source>
        <strain evidence="1">BIGb0277</strain>
    </source>
</reference>
<organism evidence="1 2">
    <name type="scientific">Stenotrophomonas rhizophila</name>
    <dbReference type="NCBI Taxonomy" id="216778"/>
    <lineage>
        <taxon>Bacteria</taxon>
        <taxon>Pseudomonadati</taxon>
        <taxon>Pseudomonadota</taxon>
        <taxon>Gammaproteobacteria</taxon>
        <taxon>Lysobacterales</taxon>
        <taxon>Lysobacteraceae</taxon>
        <taxon>Stenotrophomonas</taxon>
    </lineage>
</organism>
<dbReference type="AlphaFoldDB" id="A0AAW5PGX2"/>